<evidence type="ECO:0000256" key="1">
    <source>
        <dbReference type="ARBA" id="ARBA00004496"/>
    </source>
</evidence>
<organism evidence="7 10">
    <name type="scientific">Oenococcus sicerae</name>
    <dbReference type="NCBI Taxonomy" id="2203724"/>
    <lineage>
        <taxon>Bacteria</taxon>
        <taxon>Bacillati</taxon>
        <taxon>Bacillota</taxon>
        <taxon>Bacilli</taxon>
        <taxon>Lactobacillales</taxon>
        <taxon>Lactobacillaceae</taxon>
        <taxon>Oenococcus</taxon>
    </lineage>
</organism>
<reference evidence="7" key="2">
    <citation type="submission" date="2019-01" db="EMBL/GenBank/DDBJ databases">
        <title>Oenococcus sicerae UCMA17102.</title>
        <authorList>
            <person name="Cousin F.J."/>
            <person name="Le Guellec R."/>
            <person name="Cretenet M."/>
        </authorList>
    </citation>
    <scope>NUCLEOTIDE SEQUENCE</scope>
    <source>
        <strain evidence="7">UCMA17102</strain>
    </source>
</reference>
<dbReference type="NCBIfam" id="TIGR00496">
    <property type="entry name" value="frr"/>
    <property type="match status" value="1"/>
</dbReference>
<gene>
    <name evidence="5 8" type="primary">frr</name>
    <name evidence="8" type="ORF">DLJ48_07715</name>
    <name evidence="7" type="ORF">EVC35_01720</name>
</gene>
<dbReference type="Gene3D" id="3.30.1360.40">
    <property type="match status" value="1"/>
</dbReference>
<dbReference type="EMBL" id="CP029684">
    <property type="protein sequence ID" value="QAS70414.1"/>
    <property type="molecule type" value="Genomic_DNA"/>
</dbReference>
<keyword evidence="4 5" id="KW-0648">Protein biosynthesis</keyword>
<evidence type="ECO:0000259" key="6">
    <source>
        <dbReference type="Pfam" id="PF01765"/>
    </source>
</evidence>
<keyword evidence="9" id="KW-1185">Reference proteome</keyword>
<dbReference type="Proteomes" id="UP000286907">
    <property type="component" value="Chromosome"/>
</dbReference>
<dbReference type="InterPro" id="IPR002661">
    <property type="entry name" value="Ribosome_recyc_fac"/>
</dbReference>
<evidence type="ECO:0000313" key="10">
    <source>
        <dbReference type="Proteomes" id="UP001167919"/>
    </source>
</evidence>
<dbReference type="GO" id="GO:0005737">
    <property type="term" value="C:cytoplasm"/>
    <property type="evidence" value="ECO:0007669"/>
    <property type="project" value="UniProtKB-SubCell"/>
</dbReference>
<dbReference type="CDD" id="cd00520">
    <property type="entry name" value="RRF"/>
    <property type="match status" value="1"/>
</dbReference>
<sequence length="181" mass="20341">MTINLKEVKERMSKVSKALQNDLTNIRAGRANPSILNKVQVEYYGAPTPLNQLASIQVPEARVLLIAPYDKTSLKAIEQAIFASDLGLTPQNDGVAIRLIIPLLTEDSRKELVKQVKAEAEKAKVAARNTRHDFMADLKKDKDVPEDLRHKTEDDIQKATDDEIKELDQIAVNKEKELMEI</sequence>
<comment type="subcellular location">
    <subcellularLocation>
        <location evidence="1 5">Cytoplasm</location>
    </subcellularLocation>
</comment>
<evidence type="ECO:0000256" key="5">
    <source>
        <dbReference type="HAMAP-Rule" id="MF_00040"/>
    </source>
</evidence>
<dbReference type="GO" id="GO:0006415">
    <property type="term" value="P:translational termination"/>
    <property type="evidence" value="ECO:0007669"/>
    <property type="project" value="UniProtKB-UniRule"/>
</dbReference>
<evidence type="ECO:0000256" key="4">
    <source>
        <dbReference type="ARBA" id="ARBA00022917"/>
    </source>
</evidence>
<evidence type="ECO:0000256" key="3">
    <source>
        <dbReference type="ARBA" id="ARBA00022490"/>
    </source>
</evidence>
<comment type="function">
    <text evidence="5">Responsible for the release of ribosomes from messenger RNA at the termination of protein biosynthesis. May increase the efficiency of translation by recycling ribosomes from one round of translation to another.</text>
</comment>
<evidence type="ECO:0000256" key="2">
    <source>
        <dbReference type="ARBA" id="ARBA00005912"/>
    </source>
</evidence>
<feature type="domain" description="Ribosome recycling factor" evidence="6">
    <location>
        <begin position="19"/>
        <end position="179"/>
    </location>
</feature>
<evidence type="ECO:0000313" key="8">
    <source>
        <dbReference type="EMBL" id="QAS70414.1"/>
    </source>
</evidence>
<proteinExistence type="inferred from homology"/>
<dbReference type="PANTHER" id="PTHR20982:SF3">
    <property type="entry name" value="MITOCHONDRIAL RIBOSOME RECYCLING FACTOR PSEUDO 1"/>
    <property type="match status" value="1"/>
</dbReference>
<comment type="similarity">
    <text evidence="2 5">Belongs to the RRF family.</text>
</comment>
<dbReference type="Gene3D" id="1.10.132.20">
    <property type="entry name" value="Ribosome-recycling factor"/>
    <property type="match status" value="1"/>
</dbReference>
<dbReference type="GO" id="GO:0043023">
    <property type="term" value="F:ribosomal large subunit binding"/>
    <property type="evidence" value="ECO:0007669"/>
    <property type="project" value="TreeGrafter"/>
</dbReference>
<dbReference type="InterPro" id="IPR023584">
    <property type="entry name" value="Ribosome_recyc_fac_dom"/>
</dbReference>
<dbReference type="PANTHER" id="PTHR20982">
    <property type="entry name" value="RIBOSOME RECYCLING FACTOR"/>
    <property type="match status" value="1"/>
</dbReference>
<name>A0AAJ1VNB8_9LACO</name>
<keyword evidence="3 5" id="KW-0963">Cytoplasm</keyword>
<protein>
    <recommendedName>
        <fullName evidence="5">Ribosome-recycling factor</fullName>
        <shortName evidence="5">RRF</shortName>
    </recommendedName>
    <alternativeName>
        <fullName evidence="5">Ribosome-releasing factor</fullName>
    </alternativeName>
</protein>
<dbReference type="RefSeq" id="WP_128686881.1">
    <property type="nucleotide sequence ID" value="NZ_CP029684.2"/>
</dbReference>
<dbReference type="FunFam" id="3.30.1360.40:FF:000001">
    <property type="entry name" value="Ribosome-recycling factor"/>
    <property type="match status" value="1"/>
</dbReference>
<reference evidence="8 9" key="1">
    <citation type="journal article" date="2019" name="Syst. Appl. Microbiol.">
        <title>Oenococcus sicerae sp. nov., isolated from French cider.</title>
        <authorList>
            <person name="Cousin F.J."/>
            <person name="Le Guellec R."/>
            <person name="Chagnot C."/>
            <person name="Goux D."/>
            <person name="Dalmasso M."/>
            <person name="Laplace J.M."/>
            <person name="Cretenet M."/>
        </authorList>
    </citation>
    <scope>NUCLEOTIDE SEQUENCE [LARGE SCALE GENOMIC DNA]</scope>
    <source>
        <strain evidence="8 9">UCMA 15228</strain>
    </source>
</reference>
<dbReference type="Pfam" id="PF01765">
    <property type="entry name" value="RRF"/>
    <property type="match status" value="1"/>
</dbReference>
<dbReference type="Proteomes" id="UP001167919">
    <property type="component" value="Unassembled WGS sequence"/>
</dbReference>
<dbReference type="HAMAP" id="MF_00040">
    <property type="entry name" value="RRF"/>
    <property type="match status" value="1"/>
</dbReference>
<accession>A0AAJ1VNB8</accession>
<reference evidence="8" key="3">
    <citation type="submission" date="2020-01" db="EMBL/GenBank/DDBJ databases">
        <authorList>
            <person name="Cousin F.J."/>
            <person name="Le Guellec R."/>
            <person name="Cretenet M."/>
        </authorList>
    </citation>
    <scope>NUCLEOTIDE SEQUENCE</scope>
    <source>
        <strain evidence="8">UCMA 15228</strain>
    </source>
</reference>
<dbReference type="EMBL" id="SDWY01000001">
    <property type="protein sequence ID" value="MDN6899724.1"/>
    <property type="molecule type" value="Genomic_DNA"/>
</dbReference>
<evidence type="ECO:0000313" key="9">
    <source>
        <dbReference type="Proteomes" id="UP000286907"/>
    </source>
</evidence>
<dbReference type="SUPFAM" id="SSF55194">
    <property type="entry name" value="Ribosome recycling factor, RRF"/>
    <property type="match status" value="1"/>
</dbReference>
<dbReference type="AlphaFoldDB" id="A0AAJ1VNB8"/>
<dbReference type="FunFam" id="1.10.132.20:FF:000001">
    <property type="entry name" value="Ribosome-recycling factor"/>
    <property type="match status" value="1"/>
</dbReference>
<dbReference type="InterPro" id="IPR036191">
    <property type="entry name" value="RRF_sf"/>
</dbReference>
<evidence type="ECO:0000313" key="7">
    <source>
        <dbReference type="EMBL" id="MDN6899724.1"/>
    </source>
</evidence>